<dbReference type="SUPFAM" id="SSF53098">
    <property type="entry name" value="Ribonuclease H-like"/>
    <property type="match status" value="1"/>
</dbReference>
<protein>
    <recommendedName>
        <fullName evidence="3">DUF4371 domain-containing protein</fullName>
    </recommendedName>
</protein>
<dbReference type="PANTHER" id="PTHR45749">
    <property type="match status" value="1"/>
</dbReference>
<proteinExistence type="predicted"/>
<reference evidence="1 2" key="1">
    <citation type="submission" date="2023-02" db="EMBL/GenBank/DDBJ databases">
        <title>LHISI_Scaffold_Assembly.</title>
        <authorList>
            <person name="Stuart O.P."/>
            <person name="Cleave R."/>
            <person name="Magrath M.J.L."/>
            <person name="Mikheyev A.S."/>
        </authorList>
    </citation>
    <scope>NUCLEOTIDE SEQUENCE [LARGE SCALE GENOMIC DNA]</scope>
    <source>
        <strain evidence="1">Daus_M_001</strain>
        <tissue evidence="1">Leg muscle</tissue>
    </source>
</reference>
<comment type="caution">
    <text evidence="1">The sequence shown here is derived from an EMBL/GenBank/DDBJ whole genome shotgun (WGS) entry which is preliminary data.</text>
</comment>
<dbReference type="PANTHER" id="PTHR45749:SF21">
    <property type="entry name" value="DUF4371 DOMAIN-CONTAINING PROTEIN"/>
    <property type="match status" value="1"/>
</dbReference>
<keyword evidence="2" id="KW-1185">Reference proteome</keyword>
<dbReference type="Proteomes" id="UP001159363">
    <property type="component" value="Chromosome 7"/>
</dbReference>
<gene>
    <name evidence="1" type="ORF">PR048_021778</name>
</gene>
<evidence type="ECO:0008006" key="3">
    <source>
        <dbReference type="Google" id="ProtNLM"/>
    </source>
</evidence>
<dbReference type="InterPro" id="IPR012337">
    <property type="entry name" value="RNaseH-like_sf"/>
</dbReference>
<accession>A0ABQ9GZ45</accession>
<name>A0ABQ9GZ45_9NEOP</name>
<dbReference type="EMBL" id="JARBHB010000008">
    <property type="protein sequence ID" value="KAJ8877324.1"/>
    <property type="molecule type" value="Genomic_DNA"/>
</dbReference>
<evidence type="ECO:0000313" key="1">
    <source>
        <dbReference type="EMBL" id="KAJ8877324.1"/>
    </source>
</evidence>
<organism evidence="1 2">
    <name type="scientific">Dryococelus australis</name>
    <dbReference type="NCBI Taxonomy" id="614101"/>
    <lineage>
        <taxon>Eukaryota</taxon>
        <taxon>Metazoa</taxon>
        <taxon>Ecdysozoa</taxon>
        <taxon>Arthropoda</taxon>
        <taxon>Hexapoda</taxon>
        <taxon>Insecta</taxon>
        <taxon>Pterygota</taxon>
        <taxon>Neoptera</taxon>
        <taxon>Polyneoptera</taxon>
        <taxon>Phasmatodea</taxon>
        <taxon>Verophasmatodea</taxon>
        <taxon>Anareolatae</taxon>
        <taxon>Phasmatidae</taxon>
        <taxon>Eurycanthinae</taxon>
        <taxon>Dryococelus</taxon>
    </lineage>
</organism>
<evidence type="ECO:0000313" key="2">
    <source>
        <dbReference type="Proteomes" id="UP001159363"/>
    </source>
</evidence>
<sequence>MHDEIAKEEVKKAKFFSILKDTTMDVSSYDHYVIVLWYLLGTEVQEIVVGLKCVQSTTGESLFEMFLDILNNAEIAPENCIANPFDGASNMSSEYSSVSARLKTLIHNHIHTWYYSRLLNLVMSDITLCLPATISFLGLLQQTQQNPRVLLSAIGVTRWRSRSDATTNIFGHFHYWVGTEDTDNTSHQETVFVELVLATLKTSIQKYAMRLMHFSKTKKMDYAQAWRLVSTTQNELEEARSQFDQVFRAAKMFASVLSRLLDEKIEGNPSLEAEIQES</sequence>